<feature type="compositionally biased region" description="Basic and acidic residues" evidence="1">
    <location>
        <begin position="80"/>
        <end position="90"/>
    </location>
</feature>
<reference evidence="2 3" key="1">
    <citation type="submission" date="2015-03" db="EMBL/GenBank/DDBJ databases">
        <authorList>
            <person name="Murphy D."/>
        </authorList>
    </citation>
    <scope>NUCLEOTIDE SEQUENCE [LARGE SCALE GENOMIC DNA]</scope>
    <source>
        <strain evidence="2 3">PAP088</strain>
    </source>
</reference>
<evidence type="ECO:0000256" key="1">
    <source>
        <dbReference type="SAM" id="MobiDB-lite"/>
    </source>
</evidence>
<name>A0A0U0ZPL9_9MYCO</name>
<dbReference type="EMBL" id="CSWP01000005">
    <property type="protein sequence ID" value="CPV56847.1"/>
    <property type="molecule type" value="Genomic_DNA"/>
</dbReference>
<organism evidence="2 3">
    <name type="scientific">Mycobacteroides abscessus</name>
    <dbReference type="NCBI Taxonomy" id="36809"/>
    <lineage>
        <taxon>Bacteria</taxon>
        <taxon>Bacillati</taxon>
        <taxon>Actinomycetota</taxon>
        <taxon>Actinomycetes</taxon>
        <taxon>Mycobacteriales</taxon>
        <taxon>Mycobacteriaceae</taxon>
        <taxon>Mycobacteroides</taxon>
    </lineage>
</organism>
<dbReference type="Proteomes" id="UP000045782">
    <property type="component" value="Unassembled WGS sequence"/>
</dbReference>
<feature type="compositionally biased region" description="Low complexity" evidence="1">
    <location>
        <begin position="98"/>
        <end position="107"/>
    </location>
</feature>
<proteinExistence type="predicted"/>
<gene>
    <name evidence="2" type="ORF">ERS075579_02847</name>
</gene>
<dbReference type="AlphaFoldDB" id="A0A0U0ZPL9"/>
<protein>
    <submittedName>
        <fullName evidence="2">Uncharacterized protein</fullName>
    </submittedName>
</protein>
<sequence length="115" mass="11889">MGHYVTIEGSLTPTTVLARGVRKTVAVTDEVRKLVQIGGAVVVDGSLDEPEAPGNESSSESTAQAETSEETEPDSAADSPHTEADTETSAKRVRSARRSPAADPDAPQTKPDGAS</sequence>
<evidence type="ECO:0000313" key="2">
    <source>
        <dbReference type="EMBL" id="CPV56847.1"/>
    </source>
</evidence>
<feature type="compositionally biased region" description="Low complexity" evidence="1">
    <location>
        <begin position="56"/>
        <end position="66"/>
    </location>
</feature>
<accession>A0A0U0ZPL9</accession>
<dbReference type="RefSeq" id="WP_016896090.1">
    <property type="nucleotide sequence ID" value="NZ_CSWP01000005.1"/>
</dbReference>
<evidence type="ECO:0000313" key="3">
    <source>
        <dbReference type="Proteomes" id="UP000045782"/>
    </source>
</evidence>
<feature type="region of interest" description="Disordered" evidence="1">
    <location>
        <begin position="43"/>
        <end position="115"/>
    </location>
</feature>